<feature type="domain" description="Methyltransferase FkbM" evidence="2">
    <location>
        <begin position="528"/>
        <end position="697"/>
    </location>
</feature>
<comment type="caution">
    <text evidence="3">The sequence shown here is derived from an EMBL/GenBank/DDBJ whole genome shotgun (WGS) entry which is preliminary data.</text>
</comment>
<dbReference type="PANTHER" id="PTHR34203">
    <property type="entry name" value="METHYLTRANSFERASE, FKBM FAMILY PROTEIN"/>
    <property type="match status" value="1"/>
</dbReference>
<dbReference type="SUPFAM" id="SSF53335">
    <property type="entry name" value="S-adenosyl-L-methionine-dependent methyltransferases"/>
    <property type="match status" value="5"/>
</dbReference>
<dbReference type="InterPro" id="IPR029063">
    <property type="entry name" value="SAM-dependent_MTases_sf"/>
</dbReference>
<feature type="compositionally biased region" description="Low complexity" evidence="1">
    <location>
        <begin position="1053"/>
        <end position="1083"/>
    </location>
</feature>
<feature type="compositionally biased region" description="Basic and acidic residues" evidence="1">
    <location>
        <begin position="90"/>
        <end position="121"/>
    </location>
</feature>
<feature type="compositionally biased region" description="Polar residues" evidence="1">
    <location>
        <begin position="1097"/>
        <end position="1117"/>
    </location>
</feature>
<name>A0A8B6DT32_MYTGA</name>
<dbReference type="OrthoDB" id="411251at2759"/>
<evidence type="ECO:0000256" key="1">
    <source>
        <dbReference type="SAM" id="MobiDB-lite"/>
    </source>
</evidence>
<protein>
    <recommendedName>
        <fullName evidence="2">Methyltransferase FkbM domain-containing protein</fullName>
    </recommendedName>
</protein>
<feature type="domain" description="Methyltransferase FkbM" evidence="2">
    <location>
        <begin position="1512"/>
        <end position="1681"/>
    </location>
</feature>
<reference evidence="3" key="1">
    <citation type="submission" date="2018-11" db="EMBL/GenBank/DDBJ databases">
        <authorList>
            <person name="Alioto T."/>
            <person name="Alioto T."/>
        </authorList>
    </citation>
    <scope>NUCLEOTIDE SEQUENCE</scope>
</reference>
<proteinExistence type="predicted"/>
<evidence type="ECO:0000259" key="2">
    <source>
        <dbReference type="Pfam" id="PF05050"/>
    </source>
</evidence>
<dbReference type="PANTHER" id="PTHR34203:SF15">
    <property type="entry name" value="SLL1173 PROTEIN"/>
    <property type="match status" value="1"/>
</dbReference>
<dbReference type="InterPro" id="IPR052514">
    <property type="entry name" value="SAM-dependent_MTase"/>
</dbReference>
<accession>A0A8B6DT32</accession>
<dbReference type="NCBIfam" id="TIGR01444">
    <property type="entry name" value="fkbM_fam"/>
    <property type="match status" value="5"/>
</dbReference>
<dbReference type="Proteomes" id="UP000596742">
    <property type="component" value="Unassembled WGS sequence"/>
</dbReference>
<feature type="domain" description="Methyltransferase FkbM" evidence="2">
    <location>
        <begin position="224"/>
        <end position="393"/>
    </location>
</feature>
<dbReference type="Pfam" id="PF05050">
    <property type="entry name" value="Methyltransf_21"/>
    <property type="match status" value="5"/>
</dbReference>
<evidence type="ECO:0000313" key="4">
    <source>
        <dbReference type="Proteomes" id="UP000596742"/>
    </source>
</evidence>
<feature type="region of interest" description="Disordered" evidence="1">
    <location>
        <begin position="79"/>
        <end position="136"/>
    </location>
</feature>
<feature type="domain" description="Methyltransferase FkbM" evidence="2">
    <location>
        <begin position="1215"/>
        <end position="1384"/>
    </location>
</feature>
<organism evidence="3 4">
    <name type="scientific">Mytilus galloprovincialis</name>
    <name type="common">Mediterranean mussel</name>
    <dbReference type="NCBI Taxonomy" id="29158"/>
    <lineage>
        <taxon>Eukaryota</taxon>
        <taxon>Metazoa</taxon>
        <taxon>Spiralia</taxon>
        <taxon>Lophotrochozoa</taxon>
        <taxon>Mollusca</taxon>
        <taxon>Bivalvia</taxon>
        <taxon>Autobranchia</taxon>
        <taxon>Pteriomorphia</taxon>
        <taxon>Mytilida</taxon>
        <taxon>Mytiloidea</taxon>
        <taxon>Mytilidae</taxon>
        <taxon>Mytilinae</taxon>
        <taxon>Mytilus</taxon>
    </lineage>
</organism>
<dbReference type="Gene3D" id="3.40.50.150">
    <property type="entry name" value="Vaccinia Virus protein VP39"/>
    <property type="match status" value="5"/>
</dbReference>
<sequence>MEGVCTSMLLNMRKKKTLLLFLFGITVLSTIWFVNNTFGNGSLRLDSLYNNGRKGVAKNNVFTMASDKEHPANFEKTATESENNLLFIPEKTESQNKKPDTEIEQREDNLSNQNQKDKTKSDNSITTKDLQEENGGEENLLDVLQLNNKKEWVTDSKVCSQIEKEKFVQTEMHTPSGEVKIFVHDPSDDVHVSASLVEHGEWEPNLIQLVYSLLEKDDDLKFIDLGANIGVFSLAVANLNKQVIAVEPLSINVKRLCKSIDANEFEDFITIVHNALSDKNEKVKLGKDKGNVGGTFIAKDENTNKIQGSSVVGQYSDEVNTAKLDDLLTIPEFNLKKVIIKMDVEGWESHVLNGAERFFRKVDVQGILMEWMWHKTGTEANDIINFFANHGYEPVNPNGNKLLDVRAPGAWPVDILWRQRVDKGHTHAQVAKDSPNTSNQVKKKSTGVQMYRHDMTKWNHDDSMCRVDADFMLANMHTQAGDVKIYVHNPSVDVHVSGGLMRNGQWEPHLIQIMFSLLEADPSSQFIDLGANLGVFSLAVARYGRKVVAVEPLSINLQRFCRSIRDNHFEDKITVVTNALGNERETVSFGMDVGNIGGTFVLNGKNPEKQRGAQYGGQYQDQVLTAKVDDILKLPGFDFKKVVIKMDVEGYEHFALQGASDFFSKVDVQAVLMEWMWHKAGSGAEEIFKFYHDRGYEPFDPLRKVVLDTSSSGSWPIDVLWRKKQVISPPQNLDKPEQPRSVQTNSQVRMYRRDMQNWVKDTSMCIDPKSLLKANMHTNAGDLTIFVHDPTVDIHVSGSLVRGGSWEPHLTQLMYSLLQQDSELQFIDLGANLGVFSLAVAKYGRRVLAVEPLSINLNRFCASITANGFESLITVATNALSDKRENVTFGKDKGNVGGTFVLNDKNMNKFSGSPVIGKYDDVVLSAKMDDILDVPEFNFKKVIMKIDVEGYEHHVLRAADKFFRTVDVQAVLMEWMWQKDGSSAQEIIQFFTRYNYEPFSPGSNLVLDTQYPGSWPVDVLWRRKKSGNPFKNGPETSVRKSTRHERQQPNAVQQQPRESQQQQPNAVQQQQQPRQTQQQRGQQASLYKEGRGDTPERSQNQQDRSQQVPQTHVQKNQAFDHAEKTNQVSSKRYGVNFYRRDGKTWVPDDSSCSASGNFLKANLHTPAGDVTIYVHDANTDVHVSGGLLRNEAWEPHLIRLMFDLLNKDSQLQFMDLGANLGVFSLAVAQFGRRVFAAEPLSINLQRFCKSILANHFEDKITVVTNALSDKIEKVSFGKDHGNVGGTFVLEGKNMEKYSGSAYSGKYDDVVQTAKLDSFLRLPGFDFTKVIMKIDVEGYEHHVFKGAKKFFQEVDVQAVLMEWMWHKSGSDATEILNFFKDLGYEPINPNSNSRLEISLSQTWPVDVLWKKTKKTSVVKKSSKVSSQFSSGVQVYHHDKRQWLADDSVCLNLPQMTRGKISDSLAGPYTIFVYDPSVDQWVSGSILRDGGWETGLVNSVISLLKPDEDLQFVDLGANLGVYTLGVAKFGRNVIAVDPLTSNVQRMCNSIIENNLGSKITLIYNALSDTRGTVSLGKDEKNVGGTFVMDRSNANKVQGSNVNGKIGEDVVTAKLDDLLNIPGFNFKKIIMKMDVEGYEGYVLKGGTKFFEMVDVQAVFMEWMWLKSGTVTQEVLSFFTSRGYKPYIATSGRQLRVEDATNWPVDMMWKK</sequence>
<dbReference type="EMBL" id="UYJE01003917">
    <property type="protein sequence ID" value="VDI23326.1"/>
    <property type="molecule type" value="Genomic_DNA"/>
</dbReference>
<keyword evidence="4" id="KW-1185">Reference proteome</keyword>
<evidence type="ECO:0000313" key="3">
    <source>
        <dbReference type="EMBL" id="VDI23326.1"/>
    </source>
</evidence>
<dbReference type="InterPro" id="IPR006342">
    <property type="entry name" value="FkbM_mtfrase"/>
</dbReference>
<feature type="domain" description="Methyltransferase FkbM" evidence="2">
    <location>
        <begin position="828"/>
        <end position="997"/>
    </location>
</feature>
<feature type="region of interest" description="Disordered" evidence="1">
    <location>
        <begin position="1024"/>
        <end position="1126"/>
    </location>
</feature>
<gene>
    <name evidence="3" type="ORF">MGAL_10B079460</name>
</gene>